<reference evidence="1" key="1">
    <citation type="submission" date="2022-03" db="EMBL/GenBank/DDBJ databases">
        <title>Genomic Encyclopedia of Type Strains, Phase III (KMG-III): the genomes of soil and plant-associated and newly described type strains.</title>
        <authorList>
            <person name="Whitman W."/>
        </authorList>
    </citation>
    <scope>NUCLEOTIDE SEQUENCE</scope>
    <source>
        <strain evidence="1">ANL 6-2</strain>
    </source>
</reference>
<name>A0AAE3KFQ3_9GAMM</name>
<dbReference type="GO" id="GO:0003677">
    <property type="term" value="F:DNA binding"/>
    <property type="evidence" value="ECO:0007669"/>
    <property type="project" value="UniProtKB-KW"/>
</dbReference>
<dbReference type="InterPro" id="IPR036388">
    <property type="entry name" value="WH-like_DNA-bd_sf"/>
</dbReference>
<evidence type="ECO:0000313" key="2">
    <source>
        <dbReference type="Proteomes" id="UP001205843"/>
    </source>
</evidence>
<protein>
    <submittedName>
        <fullName evidence="1">DNA-binding MarR family transcriptional regulator</fullName>
    </submittedName>
</protein>
<gene>
    <name evidence="1" type="ORF">J2T57_001419</name>
</gene>
<dbReference type="InterPro" id="IPR036390">
    <property type="entry name" value="WH_DNA-bd_sf"/>
</dbReference>
<dbReference type="Proteomes" id="UP001205843">
    <property type="component" value="Unassembled WGS sequence"/>
</dbReference>
<dbReference type="SUPFAM" id="SSF46785">
    <property type="entry name" value="Winged helix' DNA-binding domain"/>
    <property type="match status" value="1"/>
</dbReference>
<keyword evidence="1" id="KW-0238">DNA-binding</keyword>
<proteinExistence type="predicted"/>
<evidence type="ECO:0000313" key="1">
    <source>
        <dbReference type="EMBL" id="MCP1674317.1"/>
    </source>
</evidence>
<dbReference type="Gene3D" id="1.10.10.10">
    <property type="entry name" value="Winged helix-like DNA-binding domain superfamily/Winged helix DNA-binding domain"/>
    <property type="match status" value="1"/>
</dbReference>
<keyword evidence="2" id="KW-1185">Reference proteome</keyword>
<dbReference type="AlphaFoldDB" id="A0AAE3KFQ3"/>
<organism evidence="1 2">
    <name type="scientific">Natronocella acetinitrilica</name>
    <dbReference type="NCBI Taxonomy" id="414046"/>
    <lineage>
        <taxon>Bacteria</taxon>
        <taxon>Pseudomonadati</taxon>
        <taxon>Pseudomonadota</taxon>
        <taxon>Gammaproteobacteria</taxon>
        <taxon>Chromatiales</taxon>
        <taxon>Ectothiorhodospiraceae</taxon>
        <taxon>Natronocella</taxon>
    </lineage>
</organism>
<dbReference type="RefSeq" id="WP_253476242.1">
    <property type="nucleotide sequence ID" value="NZ_JALJXV010000003.1"/>
</dbReference>
<dbReference type="EMBL" id="JALJXV010000003">
    <property type="protein sequence ID" value="MCP1674317.1"/>
    <property type="molecule type" value="Genomic_DNA"/>
</dbReference>
<sequence>MIQTLATAQRLIDVFRSVDPEFSPGMIACFLTIARFDGISQHQIAERIGHRPASVSRFCAMLAEYGRGGKAGLRLITIHECPSDRRLREMRLTPKGQAVIENINHALAPQTLSAA</sequence>
<comment type="caution">
    <text evidence="1">The sequence shown here is derived from an EMBL/GenBank/DDBJ whole genome shotgun (WGS) entry which is preliminary data.</text>
</comment>
<accession>A0AAE3KFQ3</accession>